<evidence type="ECO:0000256" key="3">
    <source>
        <dbReference type="ARBA" id="ARBA00023163"/>
    </source>
</evidence>
<evidence type="ECO:0000313" key="7">
    <source>
        <dbReference type="Proteomes" id="UP000029629"/>
    </source>
</evidence>
<dbReference type="InterPro" id="IPR036388">
    <property type="entry name" value="WH-like_DNA-bd_sf"/>
</dbReference>
<dbReference type="PANTHER" id="PTHR24567">
    <property type="entry name" value="CRP FAMILY TRANSCRIPTIONAL REGULATORY PROTEIN"/>
    <property type="match status" value="1"/>
</dbReference>
<dbReference type="InterPro" id="IPR036390">
    <property type="entry name" value="WH_DNA-bd_sf"/>
</dbReference>
<dbReference type="InterPro" id="IPR000595">
    <property type="entry name" value="cNMP-bd_dom"/>
</dbReference>
<evidence type="ECO:0000259" key="4">
    <source>
        <dbReference type="PROSITE" id="PS50042"/>
    </source>
</evidence>
<dbReference type="InterPro" id="IPR050397">
    <property type="entry name" value="Env_Response_Regulators"/>
</dbReference>
<feature type="domain" description="HTH crp-type" evidence="5">
    <location>
        <begin position="145"/>
        <end position="217"/>
    </location>
</feature>
<organism evidence="6 7">
    <name type="scientific">Oligella urethralis DNF00040</name>
    <dbReference type="NCBI Taxonomy" id="1401065"/>
    <lineage>
        <taxon>Bacteria</taxon>
        <taxon>Pseudomonadati</taxon>
        <taxon>Pseudomonadota</taxon>
        <taxon>Betaproteobacteria</taxon>
        <taxon>Burkholderiales</taxon>
        <taxon>Alcaligenaceae</taxon>
        <taxon>Oligella</taxon>
    </lineage>
</organism>
<gene>
    <name evidence="6" type="ORF">HMPREF2130_00290</name>
</gene>
<dbReference type="PANTHER" id="PTHR24567:SF68">
    <property type="entry name" value="DNA-BINDING TRANSCRIPTIONAL DUAL REGULATOR CRP"/>
    <property type="match status" value="1"/>
</dbReference>
<reference evidence="6 7" key="1">
    <citation type="submission" date="2014-07" db="EMBL/GenBank/DDBJ databases">
        <authorList>
            <person name="McCorrison J."/>
            <person name="Sanka R."/>
            <person name="Torralba M."/>
            <person name="Gillis M."/>
            <person name="Haft D.H."/>
            <person name="Methe B."/>
            <person name="Sutton G."/>
            <person name="Nelson K.E."/>
        </authorList>
    </citation>
    <scope>NUCLEOTIDE SEQUENCE [LARGE SCALE GENOMIC DNA]</scope>
    <source>
        <strain evidence="6 7">DNF00040</strain>
    </source>
</reference>
<dbReference type="CDD" id="cd00038">
    <property type="entry name" value="CAP_ED"/>
    <property type="match status" value="1"/>
</dbReference>
<dbReference type="GO" id="GO:0003677">
    <property type="term" value="F:DNA binding"/>
    <property type="evidence" value="ECO:0007669"/>
    <property type="project" value="UniProtKB-KW"/>
</dbReference>
<keyword evidence="1" id="KW-0805">Transcription regulation</keyword>
<dbReference type="EMBL" id="JRNI01000001">
    <property type="protein sequence ID" value="KGF32627.1"/>
    <property type="molecule type" value="Genomic_DNA"/>
</dbReference>
<dbReference type="SUPFAM" id="SSF51206">
    <property type="entry name" value="cAMP-binding domain-like"/>
    <property type="match status" value="1"/>
</dbReference>
<dbReference type="Pfam" id="PF00027">
    <property type="entry name" value="cNMP_binding"/>
    <property type="match status" value="1"/>
</dbReference>
<dbReference type="InterPro" id="IPR018490">
    <property type="entry name" value="cNMP-bd_dom_sf"/>
</dbReference>
<dbReference type="GO" id="GO:0005829">
    <property type="term" value="C:cytosol"/>
    <property type="evidence" value="ECO:0007669"/>
    <property type="project" value="TreeGrafter"/>
</dbReference>
<dbReference type="SMART" id="SM00100">
    <property type="entry name" value="cNMP"/>
    <property type="match status" value="1"/>
</dbReference>
<evidence type="ECO:0000259" key="5">
    <source>
        <dbReference type="PROSITE" id="PS51063"/>
    </source>
</evidence>
<dbReference type="PROSITE" id="PS51063">
    <property type="entry name" value="HTH_CRP_2"/>
    <property type="match status" value="1"/>
</dbReference>
<dbReference type="Gene3D" id="2.60.120.10">
    <property type="entry name" value="Jelly Rolls"/>
    <property type="match status" value="1"/>
</dbReference>
<dbReference type="Gene3D" id="1.10.10.10">
    <property type="entry name" value="Winged helix-like DNA-binding domain superfamily/Winged helix DNA-binding domain"/>
    <property type="match status" value="1"/>
</dbReference>
<proteinExistence type="predicted"/>
<dbReference type="Pfam" id="PF13545">
    <property type="entry name" value="HTH_Crp_2"/>
    <property type="match status" value="1"/>
</dbReference>
<accession>A0A096APS2</accession>
<dbReference type="eggNOG" id="COG0664">
    <property type="taxonomic scope" value="Bacteria"/>
</dbReference>
<name>A0A096APS2_9BURK</name>
<keyword evidence="7" id="KW-1185">Reference proteome</keyword>
<dbReference type="InterPro" id="IPR014710">
    <property type="entry name" value="RmlC-like_jellyroll"/>
</dbReference>
<protein>
    <submittedName>
        <fullName evidence="6">Crp/Fnr family transcriptional regulator</fullName>
    </submittedName>
</protein>
<dbReference type="OrthoDB" id="8558412at2"/>
<evidence type="ECO:0000256" key="1">
    <source>
        <dbReference type="ARBA" id="ARBA00023015"/>
    </source>
</evidence>
<feature type="domain" description="Cyclic nucleotide-binding" evidence="4">
    <location>
        <begin position="11"/>
        <end position="131"/>
    </location>
</feature>
<keyword evidence="2" id="KW-0238">DNA-binding</keyword>
<evidence type="ECO:0000256" key="2">
    <source>
        <dbReference type="ARBA" id="ARBA00023125"/>
    </source>
</evidence>
<evidence type="ECO:0000313" key="6">
    <source>
        <dbReference type="EMBL" id="KGF32627.1"/>
    </source>
</evidence>
<keyword evidence="3" id="KW-0804">Transcription</keyword>
<dbReference type="InterPro" id="IPR012318">
    <property type="entry name" value="HTH_CRP"/>
</dbReference>
<dbReference type="Proteomes" id="UP000029629">
    <property type="component" value="Unassembled WGS sequence"/>
</dbReference>
<comment type="caution">
    <text evidence="6">The sequence shown here is derived from an EMBL/GenBank/DDBJ whole genome shotgun (WGS) entry which is preliminary data.</text>
</comment>
<dbReference type="SUPFAM" id="SSF46785">
    <property type="entry name" value="Winged helix' DNA-binding domain"/>
    <property type="match status" value="1"/>
</dbReference>
<sequence length="225" mass="25692">MIRTRLSNTPWFTILTEEQQQRVIQETVLQDYPAGAFIVRKGDASRHWIGMIEGLARISVGTADGKLAALTGVPAGGWIGEGALLKKELRRYDVVTLRNSVVAKMPVETFYWLLDHSFSFNRFLLNQFNHRMGQFIGRVESDRLFNADIRVARCIAELVRMPNYADDNYNRQLNITQEEIGYLARVSRQRTNGALKKLADAGFIELQYRSVIINDLQGLETLEEI</sequence>
<dbReference type="AlphaFoldDB" id="A0A096APS2"/>
<dbReference type="PROSITE" id="PS50042">
    <property type="entry name" value="CNMP_BINDING_3"/>
    <property type="match status" value="1"/>
</dbReference>
<dbReference type="GO" id="GO:0003700">
    <property type="term" value="F:DNA-binding transcription factor activity"/>
    <property type="evidence" value="ECO:0007669"/>
    <property type="project" value="TreeGrafter"/>
</dbReference>
<dbReference type="GeneID" id="93426923"/>
<dbReference type="RefSeq" id="WP_018025476.1">
    <property type="nucleotide sequence ID" value="NZ_JRNI01000001.1"/>
</dbReference>